<dbReference type="HOGENOM" id="CLU_2261434_0_0_6"/>
<evidence type="ECO:0000313" key="2">
    <source>
        <dbReference type="Proteomes" id="UP000030341"/>
    </source>
</evidence>
<name>A0A0A7EE20_9GAMM</name>
<evidence type="ECO:0000313" key="1">
    <source>
        <dbReference type="EMBL" id="AIY64311.1"/>
    </source>
</evidence>
<dbReference type="STRING" id="1348114.OM33_03435"/>
<accession>A0A0A7EE20</accession>
<dbReference type="RefSeq" id="WP_038638794.1">
    <property type="nucleotide sequence ID" value="NZ_CP009888.1"/>
</dbReference>
<dbReference type="EMBL" id="CP009888">
    <property type="protein sequence ID" value="AIY64311.1"/>
    <property type="molecule type" value="Genomic_DNA"/>
</dbReference>
<protein>
    <submittedName>
        <fullName evidence="1">Uncharacterized protein</fullName>
    </submittedName>
</protein>
<dbReference type="KEGG" id="pseo:OM33_03435"/>
<gene>
    <name evidence="1" type="ORF">OM33_03435</name>
</gene>
<organism evidence="1 2">
    <name type="scientific">Pseudoalteromonas piratica</name>
    <dbReference type="NCBI Taxonomy" id="1348114"/>
    <lineage>
        <taxon>Bacteria</taxon>
        <taxon>Pseudomonadati</taxon>
        <taxon>Pseudomonadota</taxon>
        <taxon>Gammaproteobacteria</taxon>
        <taxon>Alteromonadales</taxon>
        <taxon>Pseudoalteromonadaceae</taxon>
        <taxon>Pseudoalteromonas</taxon>
    </lineage>
</organism>
<sequence length="103" mass="11931">MYSEWKFQLAQHEIRITNNWLTGLKLYVDGKLKGKNRFPIALGTHTFIKTELENLGTLEVIPFALFTVEVSVKLTTETESLLVYSSHERLSLNTQRYINQLNS</sequence>
<dbReference type="eggNOG" id="ENOG5032VWF">
    <property type="taxonomic scope" value="Bacteria"/>
</dbReference>
<reference evidence="1 2" key="1">
    <citation type="submission" date="2014-11" db="EMBL/GenBank/DDBJ databases">
        <title>Complete Genome Sequence of Pseudoalteromonas sp. Strain OCN003 Isolated from Kaneohe Bay, Oahu, Hawaii.</title>
        <authorList>
            <person name="Beurmann S."/>
            <person name="Videau P."/>
            <person name="Ushijima B."/>
            <person name="Smith A.M."/>
            <person name="Aeby G.S."/>
            <person name="Callahan S.M."/>
            <person name="Belcaid M."/>
        </authorList>
    </citation>
    <scope>NUCLEOTIDE SEQUENCE [LARGE SCALE GENOMIC DNA]</scope>
    <source>
        <strain evidence="1 2">OCN003</strain>
    </source>
</reference>
<dbReference type="OrthoDB" id="7067095at2"/>
<proteinExistence type="predicted"/>
<dbReference type="AlphaFoldDB" id="A0A0A7EE20"/>
<dbReference type="Proteomes" id="UP000030341">
    <property type="component" value="Chromosome 1"/>
</dbReference>
<keyword evidence="2" id="KW-1185">Reference proteome</keyword>